<keyword evidence="3" id="KW-1185">Reference proteome</keyword>
<dbReference type="EMBL" id="JBBPBN010000044">
    <property type="protein sequence ID" value="KAK8996638.1"/>
    <property type="molecule type" value="Genomic_DNA"/>
</dbReference>
<evidence type="ECO:0000256" key="1">
    <source>
        <dbReference type="SAM" id="MobiDB-lite"/>
    </source>
</evidence>
<evidence type="ECO:0000313" key="2">
    <source>
        <dbReference type="EMBL" id="KAK8996638.1"/>
    </source>
</evidence>
<feature type="region of interest" description="Disordered" evidence="1">
    <location>
        <begin position="163"/>
        <end position="196"/>
    </location>
</feature>
<name>A0ABR2Q7I6_9ROSI</name>
<evidence type="ECO:0000313" key="3">
    <source>
        <dbReference type="Proteomes" id="UP001396334"/>
    </source>
</evidence>
<comment type="caution">
    <text evidence="2">The sequence shown here is derived from an EMBL/GenBank/DDBJ whole genome shotgun (WGS) entry which is preliminary data.</text>
</comment>
<feature type="compositionally biased region" description="Low complexity" evidence="1">
    <location>
        <begin position="173"/>
        <end position="189"/>
    </location>
</feature>
<proteinExistence type="predicted"/>
<protein>
    <submittedName>
        <fullName evidence="2">Uncharacterized protein</fullName>
    </submittedName>
</protein>
<dbReference type="Proteomes" id="UP001396334">
    <property type="component" value="Unassembled WGS sequence"/>
</dbReference>
<organism evidence="2 3">
    <name type="scientific">Hibiscus sabdariffa</name>
    <name type="common">roselle</name>
    <dbReference type="NCBI Taxonomy" id="183260"/>
    <lineage>
        <taxon>Eukaryota</taxon>
        <taxon>Viridiplantae</taxon>
        <taxon>Streptophyta</taxon>
        <taxon>Embryophyta</taxon>
        <taxon>Tracheophyta</taxon>
        <taxon>Spermatophyta</taxon>
        <taxon>Magnoliopsida</taxon>
        <taxon>eudicotyledons</taxon>
        <taxon>Gunneridae</taxon>
        <taxon>Pentapetalae</taxon>
        <taxon>rosids</taxon>
        <taxon>malvids</taxon>
        <taxon>Malvales</taxon>
        <taxon>Malvaceae</taxon>
        <taxon>Malvoideae</taxon>
        <taxon>Hibiscus</taxon>
    </lineage>
</organism>
<accession>A0ABR2Q7I6</accession>
<gene>
    <name evidence="2" type="ORF">V6N11_081904</name>
</gene>
<reference evidence="2 3" key="1">
    <citation type="journal article" date="2024" name="G3 (Bethesda)">
        <title>Genome assembly of Hibiscus sabdariffa L. provides insights into metabolisms of medicinal natural products.</title>
        <authorList>
            <person name="Kim T."/>
        </authorList>
    </citation>
    <scope>NUCLEOTIDE SEQUENCE [LARGE SCALE GENOMIC DNA]</scope>
    <source>
        <strain evidence="2">TK-2024</strain>
        <tissue evidence="2">Old leaves</tissue>
    </source>
</reference>
<sequence>MPDVGRRTNLQSVVIEDVQITGTADAIPDATVDTVHVNSLIANGALTLDTKWATIFRMKVHGQFYFKGSSKMSAAGKVSRPSSGIFQSPCFPLHVQTSIPSTGTCPALSHTRDDEAINSASVIRSPVATNLPMTNCLPSAEFNTSASPIIEGTPPLVLPVDNIPLYDTGAQPSPHNSSSPSLENESHSSTLLAEVEMPVTSTACESAL</sequence>